<dbReference type="GO" id="GO:0061711">
    <property type="term" value="F:tRNA N(6)-L-threonylcarbamoyladenine synthase activity"/>
    <property type="evidence" value="ECO:0007669"/>
    <property type="project" value="UniProtKB-EC"/>
</dbReference>
<keyword evidence="3 8" id="KW-0819">tRNA processing</keyword>
<feature type="binding site" evidence="8">
    <location>
        <begin position="141"/>
        <end position="145"/>
    </location>
    <ligand>
        <name>substrate</name>
    </ligand>
</feature>
<gene>
    <name evidence="8" type="primary">tsaD</name>
    <name evidence="10" type="ORF">C8D82_11834</name>
</gene>
<keyword evidence="1 8" id="KW-0963">Cytoplasm</keyword>
<dbReference type="NCBIfam" id="TIGR00329">
    <property type="entry name" value="gcp_kae1"/>
    <property type="match status" value="1"/>
</dbReference>
<dbReference type="SUPFAM" id="SSF53067">
    <property type="entry name" value="Actin-like ATPase domain"/>
    <property type="match status" value="1"/>
</dbReference>
<evidence type="ECO:0000313" key="10">
    <source>
        <dbReference type="EMBL" id="PVY40035.1"/>
    </source>
</evidence>
<comment type="cofactor">
    <cofactor evidence="8">
        <name>Fe(2+)</name>
        <dbReference type="ChEBI" id="CHEBI:29033"/>
    </cofactor>
    <text evidence="8">Binds 1 Fe(2+) ion per subunit.</text>
</comment>
<dbReference type="Proteomes" id="UP000245959">
    <property type="component" value="Unassembled WGS sequence"/>
</dbReference>
<accession>A0A2U1AUD4</accession>
<feature type="binding site" evidence="8">
    <location>
        <position position="292"/>
    </location>
    <ligand>
        <name>substrate</name>
    </ligand>
</feature>
<dbReference type="PRINTS" id="PR00789">
    <property type="entry name" value="OSIALOPTASE"/>
</dbReference>
<keyword evidence="2 8" id="KW-0808">Transferase</keyword>
<dbReference type="FunFam" id="3.30.420.40:FF:000040">
    <property type="entry name" value="tRNA N6-adenosine threonylcarbamoyltransferase"/>
    <property type="match status" value="1"/>
</dbReference>
<dbReference type="FunFam" id="3.30.420.40:FF:000012">
    <property type="entry name" value="tRNA N6-adenosine threonylcarbamoyltransferase"/>
    <property type="match status" value="1"/>
</dbReference>
<evidence type="ECO:0000256" key="5">
    <source>
        <dbReference type="ARBA" id="ARBA00023004"/>
    </source>
</evidence>
<dbReference type="HAMAP" id="MF_01445">
    <property type="entry name" value="TsaD"/>
    <property type="match status" value="1"/>
</dbReference>
<sequence>MSLILGIESSCDETAAAVVRDGYQVLSSCVASQIAKHAVHGGVVPELAAREHLVALNPVVEGALREAGVTMKEIDAIAVTQGPGLIPALLVGLSFAKGLAMGNGKPLIGVNHFIAHIYGAFLDEAHGVLENPATYPLLALVVSGGHTSLMLIERDGKARQLGCTIDDAAGEALDKGAKLLGLGYPGGPIMQKTAEGGDPHKYEFPRPLTGGAGKPLAPENLYNFSFSGIKTALLYHVKHHAGADGKLPAELLQDTVASYQEAVVDVLTRKTLLAAKNFGAKTIVVAGGVACNSVLRERFEALTPKHVQLRLAARKYCTDNAAMVGGLGWHYHRKQAYSPLNIDSFARLPQITQVPFLGE</sequence>
<dbReference type="CDD" id="cd24133">
    <property type="entry name" value="ASKHA_NBD_TsaD_bac"/>
    <property type="match status" value="1"/>
</dbReference>
<comment type="subcellular location">
    <subcellularLocation>
        <location evidence="8">Cytoplasm</location>
    </subcellularLocation>
</comment>
<keyword evidence="11" id="KW-1185">Reference proteome</keyword>
<organism evidence="10 11">
    <name type="scientific">Victivallis vadensis</name>
    <dbReference type="NCBI Taxonomy" id="172901"/>
    <lineage>
        <taxon>Bacteria</taxon>
        <taxon>Pseudomonadati</taxon>
        <taxon>Lentisphaerota</taxon>
        <taxon>Lentisphaeria</taxon>
        <taxon>Victivallales</taxon>
        <taxon>Victivallaceae</taxon>
        <taxon>Victivallis</taxon>
    </lineage>
</organism>
<evidence type="ECO:0000313" key="11">
    <source>
        <dbReference type="Proteomes" id="UP000245959"/>
    </source>
</evidence>
<dbReference type="EMBL" id="QEKH01000018">
    <property type="protein sequence ID" value="PVY40035.1"/>
    <property type="molecule type" value="Genomic_DNA"/>
</dbReference>
<evidence type="ECO:0000259" key="9">
    <source>
        <dbReference type="Pfam" id="PF00814"/>
    </source>
</evidence>
<feature type="binding site" evidence="8">
    <location>
        <position position="112"/>
    </location>
    <ligand>
        <name>Fe cation</name>
        <dbReference type="ChEBI" id="CHEBI:24875"/>
    </ligand>
</feature>
<name>A0A2U1AUD4_9BACT</name>
<protein>
    <recommendedName>
        <fullName evidence="8">tRNA N6-adenosine threonylcarbamoyltransferase</fullName>
        <ecNumber evidence="8">2.3.1.234</ecNumber>
    </recommendedName>
    <alternativeName>
        <fullName evidence="8">N6-L-threonylcarbamoyladenine synthase</fullName>
        <shortName evidence="8">t(6)A synthase</shortName>
    </alternativeName>
    <alternativeName>
        <fullName evidence="8">t(6)A37 threonylcarbamoyladenosine biosynthesis protein TsaD</fullName>
    </alternativeName>
    <alternativeName>
        <fullName evidence="8">tRNA threonylcarbamoyladenosine biosynthesis protein TsaD</fullName>
    </alternativeName>
</protein>
<dbReference type="EC" id="2.3.1.234" evidence="8"/>
<dbReference type="AlphaFoldDB" id="A0A2U1AUD4"/>
<keyword evidence="5 8" id="KW-0408">Iron</keyword>
<dbReference type="GO" id="GO:0002949">
    <property type="term" value="P:tRNA threonylcarbamoyladenosine modification"/>
    <property type="evidence" value="ECO:0007669"/>
    <property type="project" value="UniProtKB-UniRule"/>
</dbReference>
<dbReference type="InterPro" id="IPR022450">
    <property type="entry name" value="TsaD"/>
</dbReference>
<keyword evidence="4 8" id="KW-0479">Metal-binding</keyword>
<feature type="binding site" evidence="8">
    <location>
        <position position="187"/>
    </location>
    <ligand>
        <name>substrate</name>
    </ligand>
</feature>
<evidence type="ECO:0000256" key="4">
    <source>
        <dbReference type="ARBA" id="ARBA00022723"/>
    </source>
</evidence>
<dbReference type="RefSeq" id="WP_116884455.1">
    <property type="nucleotide sequence ID" value="NZ_CAJKCJ010000002.1"/>
</dbReference>
<evidence type="ECO:0000256" key="1">
    <source>
        <dbReference type="ARBA" id="ARBA00022490"/>
    </source>
</evidence>
<proteinExistence type="inferred from homology"/>
<feature type="binding site" evidence="8">
    <location>
        <position position="319"/>
    </location>
    <ligand>
        <name>Fe cation</name>
        <dbReference type="ChEBI" id="CHEBI:24875"/>
    </ligand>
</feature>
<dbReference type="PANTHER" id="PTHR11735:SF6">
    <property type="entry name" value="TRNA N6-ADENOSINE THREONYLCARBAMOYLTRANSFERASE, MITOCHONDRIAL"/>
    <property type="match status" value="1"/>
</dbReference>
<evidence type="ECO:0000256" key="8">
    <source>
        <dbReference type="HAMAP-Rule" id="MF_01445"/>
    </source>
</evidence>
<dbReference type="GO" id="GO:0005506">
    <property type="term" value="F:iron ion binding"/>
    <property type="evidence" value="ECO:0007669"/>
    <property type="project" value="UniProtKB-UniRule"/>
</dbReference>
<evidence type="ECO:0000256" key="3">
    <source>
        <dbReference type="ARBA" id="ARBA00022694"/>
    </source>
</evidence>
<dbReference type="Gene3D" id="3.30.420.40">
    <property type="match status" value="2"/>
</dbReference>
<comment type="similarity">
    <text evidence="8">Belongs to the KAE1 / TsaD family.</text>
</comment>
<comment type="catalytic activity">
    <reaction evidence="7 8">
        <text>L-threonylcarbamoyladenylate + adenosine(37) in tRNA = N(6)-L-threonylcarbamoyladenosine(37) in tRNA + AMP + H(+)</text>
        <dbReference type="Rhea" id="RHEA:37059"/>
        <dbReference type="Rhea" id="RHEA-COMP:10162"/>
        <dbReference type="Rhea" id="RHEA-COMP:10163"/>
        <dbReference type="ChEBI" id="CHEBI:15378"/>
        <dbReference type="ChEBI" id="CHEBI:73682"/>
        <dbReference type="ChEBI" id="CHEBI:74411"/>
        <dbReference type="ChEBI" id="CHEBI:74418"/>
        <dbReference type="ChEBI" id="CHEBI:456215"/>
        <dbReference type="EC" id="2.3.1.234"/>
    </reaction>
</comment>
<dbReference type="GeneID" id="78295749"/>
<reference evidence="10 11" key="1">
    <citation type="submission" date="2018-04" db="EMBL/GenBank/DDBJ databases">
        <title>Genomic Encyclopedia of Type Strains, Phase IV (KMG-IV): sequencing the most valuable type-strain genomes for metagenomic binning, comparative biology and taxonomic classification.</title>
        <authorList>
            <person name="Goeker M."/>
        </authorList>
    </citation>
    <scope>NUCLEOTIDE SEQUENCE [LARGE SCALE GENOMIC DNA]</scope>
    <source>
        <strain evidence="10 11">DSM 14823</strain>
    </source>
</reference>
<feature type="binding site" evidence="8">
    <location>
        <position position="116"/>
    </location>
    <ligand>
        <name>Fe cation</name>
        <dbReference type="ChEBI" id="CHEBI:24875"/>
    </ligand>
</feature>
<comment type="function">
    <text evidence="8">Required for the formation of a threonylcarbamoyl group on adenosine at position 37 (t(6)A37) in tRNAs that read codons beginning with adenine. Is involved in the transfer of the threonylcarbamoyl moiety of threonylcarbamoyl-AMP (TC-AMP) to the N6 group of A37, together with TsaE and TsaB. TsaD likely plays a direct catalytic role in this reaction.</text>
</comment>
<dbReference type="InterPro" id="IPR017861">
    <property type="entry name" value="KAE1/TsaD"/>
</dbReference>
<feature type="domain" description="Gcp-like" evidence="9">
    <location>
        <begin position="24"/>
        <end position="324"/>
    </location>
</feature>
<comment type="caution">
    <text evidence="8">Lacks conserved residue(s) required for the propagation of feature annotation.</text>
</comment>
<dbReference type="PANTHER" id="PTHR11735">
    <property type="entry name" value="TRNA N6-ADENOSINE THREONYLCARBAMOYLTRANSFERASE"/>
    <property type="match status" value="1"/>
</dbReference>
<dbReference type="NCBIfam" id="TIGR03723">
    <property type="entry name" value="T6A_TsaD_YgjD"/>
    <property type="match status" value="1"/>
</dbReference>
<evidence type="ECO:0000256" key="6">
    <source>
        <dbReference type="ARBA" id="ARBA00023315"/>
    </source>
</evidence>
<feature type="binding site" evidence="8">
    <location>
        <position position="174"/>
    </location>
    <ligand>
        <name>substrate</name>
    </ligand>
</feature>
<comment type="caution">
    <text evidence="10">The sequence shown here is derived from an EMBL/GenBank/DDBJ whole genome shotgun (WGS) entry which is preliminary data.</text>
</comment>
<evidence type="ECO:0000256" key="7">
    <source>
        <dbReference type="ARBA" id="ARBA00048117"/>
    </source>
</evidence>
<dbReference type="InterPro" id="IPR043129">
    <property type="entry name" value="ATPase_NBD"/>
</dbReference>
<dbReference type="GO" id="GO:0005737">
    <property type="term" value="C:cytoplasm"/>
    <property type="evidence" value="ECO:0007669"/>
    <property type="project" value="UniProtKB-SubCell"/>
</dbReference>
<dbReference type="InterPro" id="IPR000905">
    <property type="entry name" value="Gcp-like_dom"/>
</dbReference>
<evidence type="ECO:0000256" key="2">
    <source>
        <dbReference type="ARBA" id="ARBA00022679"/>
    </source>
</evidence>
<keyword evidence="6 8" id="KW-0012">Acyltransferase</keyword>
<dbReference type="Pfam" id="PF00814">
    <property type="entry name" value="TsaD"/>
    <property type="match status" value="1"/>
</dbReference>